<dbReference type="Pfam" id="PF09335">
    <property type="entry name" value="VTT_dom"/>
    <property type="match status" value="1"/>
</dbReference>
<keyword evidence="3 6" id="KW-0812">Transmembrane</keyword>
<evidence type="ECO:0000313" key="8">
    <source>
        <dbReference type="EMBL" id="MFB3168132.1"/>
    </source>
</evidence>
<dbReference type="Proteomes" id="UP001241748">
    <property type="component" value="Unassembled WGS sequence"/>
</dbReference>
<dbReference type="RefSeq" id="WP_306073278.1">
    <property type="nucleotide sequence ID" value="NZ_JAROBZ020000001.1"/>
</dbReference>
<feature type="transmembrane region" description="Helical" evidence="6">
    <location>
        <begin position="120"/>
        <end position="139"/>
    </location>
</feature>
<proteinExistence type="inferred from homology"/>
<evidence type="ECO:0000259" key="7">
    <source>
        <dbReference type="Pfam" id="PF09335"/>
    </source>
</evidence>
<feature type="transmembrane region" description="Helical" evidence="6">
    <location>
        <begin position="88"/>
        <end position="108"/>
    </location>
</feature>
<organism evidence="8 9">
    <name type="scientific">Neobacillus driksii</name>
    <dbReference type="NCBI Taxonomy" id="3035913"/>
    <lineage>
        <taxon>Bacteria</taxon>
        <taxon>Bacillati</taxon>
        <taxon>Bacillota</taxon>
        <taxon>Bacilli</taxon>
        <taxon>Bacillales</taxon>
        <taxon>Bacillaceae</taxon>
        <taxon>Neobacillus</taxon>
    </lineage>
</organism>
<feature type="transmembrane region" description="Helical" evidence="6">
    <location>
        <begin position="12"/>
        <end position="39"/>
    </location>
</feature>
<reference evidence="8 9" key="1">
    <citation type="submission" date="2024-05" db="EMBL/GenBank/DDBJ databases">
        <authorList>
            <person name="Venkateswaran K."/>
        </authorList>
    </citation>
    <scope>NUCLEOTIDE SEQUENCE [LARGE SCALE GENOMIC DNA]</scope>
    <source>
        <strain evidence="8 9">179-C4-2-HS</strain>
    </source>
</reference>
<accession>A0ABV4YTH8</accession>
<evidence type="ECO:0000256" key="2">
    <source>
        <dbReference type="ARBA" id="ARBA00022475"/>
    </source>
</evidence>
<keyword evidence="2 6" id="KW-1003">Cell membrane</keyword>
<comment type="subcellular location">
    <subcellularLocation>
        <location evidence="1 6">Cell membrane</location>
        <topology evidence="1 6">Multi-pass membrane protein</topology>
    </subcellularLocation>
</comment>
<protein>
    <recommendedName>
        <fullName evidence="6">TVP38/TMEM64 family membrane protein</fullName>
    </recommendedName>
</protein>
<dbReference type="EMBL" id="JAROBZ020000001">
    <property type="protein sequence ID" value="MFB3168132.1"/>
    <property type="molecule type" value="Genomic_DNA"/>
</dbReference>
<feature type="domain" description="VTT" evidence="7">
    <location>
        <begin position="28"/>
        <end position="137"/>
    </location>
</feature>
<evidence type="ECO:0000256" key="3">
    <source>
        <dbReference type="ARBA" id="ARBA00022692"/>
    </source>
</evidence>
<keyword evidence="4 6" id="KW-1133">Transmembrane helix</keyword>
<dbReference type="PANTHER" id="PTHR12677">
    <property type="entry name" value="GOLGI APPARATUS MEMBRANE PROTEIN TVP38-RELATED"/>
    <property type="match status" value="1"/>
</dbReference>
<dbReference type="InterPro" id="IPR032816">
    <property type="entry name" value="VTT_dom"/>
</dbReference>
<evidence type="ECO:0000256" key="1">
    <source>
        <dbReference type="ARBA" id="ARBA00004651"/>
    </source>
</evidence>
<evidence type="ECO:0000256" key="6">
    <source>
        <dbReference type="RuleBase" id="RU366058"/>
    </source>
</evidence>
<gene>
    <name evidence="8" type="ORF">P5G62_013525</name>
</gene>
<keyword evidence="9" id="KW-1185">Reference proteome</keyword>
<comment type="caution">
    <text evidence="8">The sequence shown here is derived from an EMBL/GenBank/DDBJ whole genome shotgun (WGS) entry which is preliminary data.</text>
</comment>
<evidence type="ECO:0000256" key="4">
    <source>
        <dbReference type="ARBA" id="ARBA00022989"/>
    </source>
</evidence>
<name>A0ABV4YTH8_9BACI</name>
<keyword evidence="5 6" id="KW-0472">Membrane</keyword>
<feature type="transmembrane region" description="Helical" evidence="6">
    <location>
        <begin position="46"/>
        <end position="68"/>
    </location>
</feature>
<dbReference type="PANTHER" id="PTHR12677:SF59">
    <property type="entry name" value="GOLGI APPARATUS MEMBRANE PROTEIN TVP38-RELATED"/>
    <property type="match status" value="1"/>
</dbReference>
<evidence type="ECO:0000313" key="9">
    <source>
        <dbReference type="Proteomes" id="UP001241748"/>
    </source>
</evidence>
<dbReference type="InterPro" id="IPR015414">
    <property type="entry name" value="TMEM64"/>
</dbReference>
<evidence type="ECO:0000256" key="5">
    <source>
        <dbReference type="ARBA" id="ARBA00023136"/>
    </source>
</evidence>
<comment type="similarity">
    <text evidence="6">Belongs to the TVP38/TMEM64 family.</text>
</comment>
<sequence>MSLKDTTFSKFFFTFIIMVIQNSFTIIPLIIIITINYALFGFFNGLLWSWVTSIIAAGIWFFGSRYFFNDWVQKKTNPELLSKMEQNGLLFVFQARIIPFVPTSLINILSGLSSIKFKHFLVGTMFGNLIFFFVLSLIPAGLMEGNMEQNILLGIVLVLVGLVVFYRIRKKQKTRKQVN</sequence>
<feature type="transmembrane region" description="Helical" evidence="6">
    <location>
        <begin position="151"/>
        <end position="168"/>
    </location>
</feature>